<keyword evidence="2" id="KW-1185">Reference proteome</keyword>
<dbReference type="AlphaFoldDB" id="S8AGK9"/>
<name>S8AGK9_DACHA</name>
<evidence type="ECO:0000313" key="2">
    <source>
        <dbReference type="Proteomes" id="UP000015100"/>
    </source>
</evidence>
<dbReference type="EMBL" id="AQGS01000129">
    <property type="protein sequence ID" value="EPS42195.1"/>
    <property type="molecule type" value="Genomic_DNA"/>
</dbReference>
<sequence length="130" mass="15356">MPCAGPYLPNRIHLTPRLRDSTAMRHYLKNGYTRSEASALIRQQTLNGRYQFIFDDDSEEEQVEILFECREREFLEREHEQESRKMADIIERLQRLASSSTIFQNPQETQLLQMPRLSNDRPRNVNIGSS</sequence>
<organism evidence="1 2">
    <name type="scientific">Dactylellina haptotyla (strain CBS 200.50)</name>
    <name type="common">Nematode-trapping fungus</name>
    <name type="synonym">Monacrosporium haptotylum</name>
    <dbReference type="NCBI Taxonomy" id="1284197"/>
    <lineage>
        <taxon>Eukaryota</taxon>
        <taxon>Fungi</taxon>
        <taxon>Dikarya</taxon>
        <taxon>Ascomycota</taxon>
        <taxon>Pezizomycotina</taxon>
        <taxon>Orbiliomycetes</taxon>
        <taxon>Orbiliales</taxon>
        <taxon>Orbiliaceae</taxon>
        <taxon>Dactylellina</taxon>
    </lineage>
</organism>
<gene>
    <name evidence="1" type="ORF">H072_3977</name>
</gene>
<dbReference type="Proteomes" id="UP000015100">
    <property type="component" value="Unassembled WGS sequence"/>
</dbReference>
<proteinExistence type="predicted"/>
<reference evidence="2" key="2">
    <citation type="submission" date="2013-04" db="EMBL/GenBank/DDBJ databases">
        <title>Genomic mechanisms accounting for the adaptation to parasitism in nematode-trapping fungi.</title>
        <authorList>
            <person name="Ahren D.G."/>
        </authorList>
    </citation>
    <scope>NUCLEOTIDE SEQUENCE [LARGE SCALE GENOMIC DNA]</scope>
    <source>
        <strain evidence="2">CBS 200.50</strain>
    </source>
</reference>
<reference evidence="1 2" key="1">
    <citation type="journal article" date="2013" name="PLoS Genet.">
        <title>Genomic mechanisms accounting for the adaptation to parasitism in nematode-trapping fungi.</title>
        <authorList>
            <person name="Meerupati T."/>
            <person name="Andersson K.M."/>
            <person name="Friman E."/>
            <person name="Kumar D."/>
            <person name="Tunlid A."/>
            <person name="Ahren D."/>
        </authorList>
    </citation>
    <scope>NUCLEOTIDE SEQUENCE [LARGE SCALE GENOMIC DNA]</scope>
    <source>
        <strain evidence="1 2">CBS 200.50</strain>
    </source>
</reference>
<dbReference type="OrthoDB" id="5416451at2759"/>
<dbReference type="HOGENOM" id="CLU_1938083_0_0_1"/>
<evidence type="ECO:0000313" key="1">
    <source>
        <dbReference type="EMBL" id="EPS42195.1"/>
    </source>
</evidence>
<protein>
    <submittedName>
        <fullName evidence="1">Uncharacterized protein</fullName>
    </submittedName>
</protein>
<comment type="caution">
    <text evidence="1">The sequence shown here is derived from an EMBL/GenBank/DDBJ whole genome shotgun (WGS) entry which is preliminary data.</text>
</comment>
<accession>S8AGK9</accession>